<proteinExistence type="predicted"/>
<sequence length="376" mass="41975">MKAQSPEEEEEETQTPRFCCLSHEFFRVASANPNKTAVIHASGVAHLSTRLRQTRVESLSPPVYNGDRCFTYSHLLKAIDFPASRISSILLGADDPHLITPKPQGSDNVVNHEKGTIYAAKNLETNVSSSESWEYICHLVEYIVAVFSVLRCGEAFLPLDPYWPKERLLSIVASSSADLIIGSKSSFGSELDQLDQSHWLVKSVSCPVLSFSIEERLQEYSDLTDLLWPCANEKKSSFYYLMYTSGSTGKPKGVCGTEQAHGGLVELVVLLRDLYPCLEQRREKRKQPLQNLEKEVLKVLVCSRKGSVYSFKPENGDLLWEHNVGDPITSSAYVDEHLQLVSDDASHSSDMLICICSSSGRIHLLRENLNSSDDTI</sequence>
<organism evidence="2 3">
    <name type="scientific">Arachis hypogaea</name>
    <name type="common">Peanut</name>
    <dbReference type="NCBI Taxonomy" id="3818"/>
    <lineage>
        <taxon>Eukaryota</taxon>
        <taxon>Viridiplantae</taxon>
        <taxon>Streptophyta</taxon>
        <taxon>Embryophyta</taxon>
        <taxon>Tracheophyta</taxon>
        <taxon>Spermatophyta</taxon>
        <taxon>Magnoliopsida</taxon>
        <taxon>eudicotyledons</taxon>
        <taxon>Gunneridae</taxon>
        <taxon>Pentapetalae</taxon>
        <taxon>rosids</taxon>
        <taxon>fabids</taxon>
        <taxon>Fabales</taxon>
        <taxon>Fabaceae</taxon>
        <taxon>Papilionoideae</taxon>
        <taxon>50 kb inversion clade</taxon>
        <taxon>dalbergioids sensu lato</taxon>
        <taxon>Dalbergieae</taxon>
        <taxon>Pterocarpus clade</taxon>
        <taxon>Arachis</taxon>
    </lineage>
</organism>
<dbReference type="STRING" id="3818.A0A444YAE3"/>
<comment type="caution">
    <text evidence="2">The sequence shown here is derived from an EMBL/GenBank/DDBJ whole genome shotgun (WGS) entry which is preliminary data.</text>
</comment>
<dbReference type="InterPro" id="IPR042099">
    <property type="entry name" value="ANL_N_sf"/>
</dbReference>
<dbReference type="AlphaFoldDB" id="A0A444YAE3"/>
<evidence type="ECO:0000313" key="3">
    <source>
        <dbReference type="Proteomes" id="UP000289738"/>
    </source>
</evidence>
<protein>
    <recommendedName>
        <fullName evidence="1">AMP-dependent synthetase/ligase domain-containing protein</fullName>
    </recommendedName>
</protein>
<name>A0A444YAE3_ARAHY</name>
<evidence type="ECO:0000259" key="1">
    <source>
        <dbReference type="Pfam" id="PF00501"/>
    </source>
</evidence>
<dbReference type="Proteomes" id="UP000289738">
    <property type="component" value="Chromosome B07"/>
</dbReference>
<dbReference type="EMBL" id="SDMP01000017">
    <property type="protein sequence ID" value="RYQ98889.1"/>
    <property type="molecule type" value="Genomic_DNA"/>
</dbReference>
<dbReference type="PANTHER" id="PTHR44394">
    <property type="entry name" value="BETA-ALANINE-ACTIVATING ENZYME"/>
    <property type="match status" value="1"/>
</dbReference>
<dbReference type="Gene3D" id="3.40.50.12780">
    <property type="entry name" value="N-terminal domain of ligase-like"/>
    <property type="match status" value="1"/>
</dbReference>
<dbReference type="InterPro" id="IPR020845">
    <property type="entry name" value="AMP-binding_CS"/>
</dbReference>
<feature type="domain" description="AMP-dependent synthetase/ligase" evidence="1">
    <location>
        <begin position="140"/>
        <end position="259"/>
    </location>
</feature>
<dbReference type="GO" id="GO:0043041">
    <property type="term" value="P:amino acid activation for nonribosomal peptide biosynthetic process"/>
    <property type="evidence" value="ECO:0007669"/>
    <property type="project" value="TreeGrafter"/>
</dbReference>
<gene>
    <name evidence="2" type="ORF">Ahy_B07g086711</name>
</gene>
<dbReference type="PROSITE" id="PS00455">
    <property type="entry name" value="AMP_BINDING"/>
    <property type="match status" value="1"/>
</dbReference>
<dbReference type="InterPro" id="IPR052091">
    <property type="entry name" value="Beta-ala_Activ/Resist"/>
</dbReference>
<reference evidence="2 3" key="1">
    <citation type="submission" date="2019-01" db="EMBL/GenBank/DDBJ databases">
        <title>Sequencing of cultivated peanut Arachis hypogaea provides insights into genome evolution and oil improvement.</title>
        <authorList>
            <person name="Chen X."/>
        </authorList>
    </citation>
    <scope>NUCLEOTIDE SEQUENCE [LARGE SCALE GENOMIC DNA]</scope>
    <source>
        <strain evidence="3">cv. Fuhuasheng</strain>
        <tissue evidence="2">Leaves</tissue>
    </source>
</reference>
<keyword evidence="3" id="KW-1185">Reference proteome</keyword>
<dbReference type="InterPro" id="IPR011047">
    <property type="entry name" value="Quinoprotein_ADH-like_sf"/>
</dbReference>
<dbReference type="Pfam" id="PF00501">
    <property type="entry name" value="AMP-binding"/>
    <property type="match status" value="1"/>
</dbReference>
<dbReference type="Gene3D" id="2.40.10.480">
    <property type="match status" value="1"/>
</dbReference>
<dbReference type="InterPro" id="IPR000873">
    <property type="entry name" value="AMP-dep_synth/lig_dom"/>
</dbReference>
<accession>A0A444YAE3</accession>
<dbReference type="PANTHER" id="PTHR44394:SF1">
    <property type="entry name" value="BETA-ALANINE-ACTIVATING ENZYME"/>
    <property type="match status" value="1"/>
</dbReference>
<evidence type="ECO:0000313" key="2">
    <source>
        <dbReference type="EMBL" id="RYQ98889.1"/>
    </source>
</evidence>
<dbReference type="SUPFAM" id="SSF56801">
    <property type="entry name" value="Acetyl-CoA synthetase-like"/>
    <property type="match status" value="1"/>
</dbReference>
<dbReference type="SUPFAM" id="SSF50998">
    <property type="entry name" value="Quinoprotein alcohol dehydrogenase-like"/>
    <property type="match status" value="1"/>
</dbReference>